<keyword evidence="4" id="KW-0539">Nucleus</keyword>
<feature type="domain" description="Zn(2)-C6 fungal-type" evidence="5">
    <location>
        <begin position="76"/>
        <end position="106"/>
    </location>
</feature>
<proteinExistence type="predicted"/>
<evidence type="ECO:0000313" key="6">
    <source>
        <dbReference type="EMBL" id="CDK25248.1"/>
    </source>
</evidence>
<organism evidence="6 7">
    <name type="scientific">Kuraishia capsulata CBS 1993</name>
    <dbReference type="NCBI Taxonomy" id="1382522"/>
    <lineage>
        <taxon>Eukaryota</taxon>
        <taxon>Fungi</taxon>
        <taxon>Dikarya</taxon>
        <taxon>Ascomycota</taxon>
        <taxon>Saccharomycotina</taxon>
        <taxon>Pichiomycetes</taxon>
        <taxon>Pichiales</taxon>
        <taxon>Pichiaceae</taxon>
        <taxon>Kuraishia</taxon>
    </lineage>
</organism>
<dbReference type="GO" id="GO:0003677">
    <property type="term" value="F:DNA binding"/>
    <property type="evidence" value="ECO:0007669"/>
    <property type="project" value="InterPro"/>
</dbReference>
<keyword evidence="1" id="KW-0862">Zinc</keyword>
<evidence type="ECO:0000313" key="7">
    <source>
        <dbReference type="Proteomes" id="UP000019384"/>
    </source>
</evidence>
<dbReference type="EMBL" id="HG793125">
    <property type="protein sequence ID" value="CDK25248.1"/>
    <property type="molecule type" value="Genomic_DNA"/>
</dbReference>
<dbReference type="GO" id="GO:0006351">
    <property type="term" value="P:DNA-templated transcription"/>
    <property type="evidence" value="ECO:0007669"/>
    <property type="project" value="InterPro"/>
</dbReference>
<protein>
    <recommendedName>
        <fullName evidence="5">Zn(2)-C6 fungal-type domain-containing protein</fullName>
    </recommendedName>
</protein>
<evidence type="ECO:0000256" key="4">
    <source>
        <dbReference type="ARBA" id="ARBA00023242"/>
    </source>
</evidence>
<dbReference type="PANTHER" id="PTHR31668:SF10">
    <property type="entry name" value="ZN(II)2CYS6 TRANSCRIPTION FACTOR (EUROFUNG)"/>
    <property type="match status" value="1"/>
</dbReference>
<dbReference type="Pfam" id="PF04082">
    <property type="entry name" value="Fungal_trans"/>
    <property type="match status" value="1"/>
</dbReference>
<dbReference type="PANTHER" id="PTHR31668">
    <property type="entry name" value="GLUCOSE TRANSPORT TRANSCRIPTION REGULATOR RGT1-RELATED-RELATED"/>
    <property type="match status" value="1"/>
</dbReference>
<dbReference type="InterPro" id="IPR007219">
    <property type="entry name" value="XnlR_reg_dom"/>
</dbReference>
<dbReference type="InterPro" id="IPR001138">
    <property type="entry name" value="Zn2Cys6_DnaBD"/>
</dbReference>
<dbReference type="GO" id="GO:0008270">
    <property type="term" value="F:zinc ion binding"/>
    <property type="evidence" value="ECO:0007669"/>
    <property type="project" value="InterPro"/>
</dbReference>
<reference evidence="6" key="2">
    <citation type="submission" date="2014-02" db="EMBL/GenBank/DDBJ databases">
        <title>Complete DNA sequence of /Kuraishia capsulata/ illustrates novel genomic features among budding yeasts (/Saccharomycotina/).</title>
        <authorList>
            <person name="Morales L."/>
            <person name="Noel B."/>
            <person name="Porcel B."/>
            <person name="Marcet-Houben M."/>
            <person name="Hullo M-F."/>
            <person name="Sacerdot C."/>
            <person name="Tekaia F."/>
            <person name="Leh-Louis V."/>
            <person name="Despons L."/>
            <person name="Khanna V."/>
            <person name="Aury J-M."/>
            <person name="Barbe V."/>
            <person name="Couloux A."/>
            <person name="Labadie K."/>
            <person name="Pelletier E."/>
            <person name="Souciet J-L."/>
            <person name="Boekhout T."/>
            <person name="Gabaldon T."/>
            <person name="Wincker P."/>
            <person name="Dujon B."/>
        </authorList>
    </citation>
    <scope>NUCLEOTIDE SEQUENCE</scope>
    <source>
        <strain evidence="6">CBS 1993</strain>
    </source>
</reference>
<dbReference type="OrthoDB" id="3034343at2759"/>
<dbReference type="HOGENOM" id="CLU_006632_5_0_1"/>
<dbReference type="InterPro" id="IPR050797">
    <property type="entry name" value="Carb_Metab_Trans_Reg"/>
</dbReference>
<evidence type="ECO:0000256" key="1">
    <source>
        <dbReference type="ARBA" id="ARBA00022833"/>
    </source>
</evidence>
<dbReference type="Proteomes" id="UP000019384">
    <property type="component" value="Unassembled WGS sequence"/>
</dbReference>
<dbReference type="GO" id="GO:0005634">
    <property type="term" value="C:nucleus"/>
    <property type="evidence" value="ECO:0007669"/>
    <property type="project" value="TreeGrafter"/>
</dbReference>
<evidence type="ECO:0000256" key="2">
    <source>
        <dbReference type="ARBA" id="ARBA00023015"/>
    </source>
</evidence>
<dbReference type="STRING" id="1382522.W6MHM1"/>
<dbReference type="PROSITE" id="PS00463">
    <property type="entry name" value="ZN2_CY6_FUNGAL_1"/>
    <property type="match status" value="1"/>
</dbReference>
<dbReference type="AlphaFoldDB" id="W6MHM1"/>
<name>W6MHM1_9ASCO</name>
<reference evidence="6" key="1">
    <citation type="submission" date="2013-12" db="EMBL/GenBank/DDBJ databases">
        <authorList>
            <person name="Genoscope - CEA"/>
        </authorList>
    </citation>
    <scope>NUCLEOTIDE SEQUENCE</scope>
    <source>
        <strain evidence="6">CBS 1993</strain>
    </source>
</reference>
<evidence type="ECO:0000256" key="3">
    <source>
        <dbReference type="ARBA" id="ARBA00023163"/>
    </source>
</evidence>
<keyword evidence="7" id="KW-1185">Reference proteome</keyword>
<dbReference type="RefSeq" id="XP_022457260.1">
    <property type="nucleotide sequence ID" value="XM_022605831.1"/>
</dbReference>
<dbReference type="GeneID" id="34518648"/>
<dbReference type="SMART" id="SM00906">
    <property type="entry name" value="Fungal_trans"/>
    <property type="match status" value="1"/>
</dbReference>
<dbReference type="GO" id="GO:0001080">
    <property type="term" value="P:nitrogen catabolite activation of transcription from RNA polymerase II promoter"/>
    <property type="evidence" value="ECO:0007669"/>
    <property type="project" value="TreeGrafter"/>
</dbReference>
<evidence type="ECO:0000259" key="5">
    <source>
        <dbReference type="PROSITE" id="PS00463"/>
    </source>
</evidence>
<gene>
    <name evidence="6" type="ORF">KUCA_T00001215001</name>
</gene>
<dbReference type="CDD" id="cd12148">
    <property type="entry name" value="fungal_TF_MHR"/>
    <property type="match status" value="1"/>
</dbReference>
<dbReference type="CDD" id="cd00067">
    <property type="entry name" value="GAL4"/>
    <property type="match status" value="1"/>
</dbReference>
<accession>W6MHM1</accession>
<dbReference type="GO" id="GO:0000981">
    <property type="term" value="F:DNA-binding transcription factor activity, RNA polymerase II-specific"/>
    <property type="evidence" value="ECO:0007669"/>
    <property type="project" value="InterPro"/>
</dbReference>
<keyword evidence="3" id="KW-0804">Transcription</keyword>
<sequence length="715" mass="81696">MFRVDVISLEIVQTKSGSPQRLIFTTPFLLSKKSERRAILKIRNTIIQNSKIMETANMTTEVIAFARPYRSRKSPPCDFCRKRRTCCLKEAGSNRCIGCRVRKAECTYIERPAAKKRPPPRERPQYETKDQRIALNISRDGSVNIEVTTTDPFIAREIPEVESEMRGMDNRLELHNGKTSLFVGFSGDQDPWLLQRVARETPGSAEKRYTNPARDINEPIFFSICPTIYLDPRPDHYCIDSVNEVVKPFSPKILIDTYFASVNPSYPVINASILSDSNQNISATLLAAIYVKAYSHVQGDLKALALEKEKRRDWYALFGFLGKALPIECGAATLQTVQALLLKLHFLPIIIRDANAPCAWVETASLVAVNQDLGLNVDPSLWDLPKWEKRLRRRLWWATYAEDKWQALGLSRPSHIRDEDFSVGTICEDDFVEEGDDDQTAKEKMAKKVGVNMFIALVHLTGILAKMLTSFYSTRTVLQSRKPADEVMSIGVDLINRLNAIENIYFSKEKIPSHLLGSMVSLRLAKATLTMSCCRSILYADSKVTFSEIQTRAYECARDFNVYLETLGNKNLDCHWWSFSRVNFSIVGACILAFYVAADKEGDELVWRDIVYRYRNNLVSIWNLNRVTELALLRFDSLLSRVERAMESESRIRSYSRGPSCTKPSGSPLKDFANDPFEINDLAPALKSFMEEDNFFMEWLSKNNFQMFCKNFKEQ</sequence>
<keyword evidence="2" id="KW-0805">Transcription regulation</keyword>